<proteinExistence type="predicted"/>
<dbReference type="EMBL" id="HADX01002602">
    <property type="protein sequence ID" value="SBP24834.1"/>
    <property type="molecule type" value="Transcribed_RNA"/>
</dbReference>
<sequence length="566" mass="63781">MTGGGSVRMRVLQTPLLLLLALVFIHANSGTFPAADRFLSFLQENMSTDVLLVALFTHHLCAGWELLGEREKVQTVCVGKEFRLPVDSTSRIVTFTPDGDGFRRVLLEKTTVKDPRFEWTRDKTLVLKEVTHSDQGVYANKLSHLFTYETVHLIVSECIRPYRKNYGETFEHGIPENASLLEFSPRGAPPEAMPIVLWNRTNPETSDAGRGRLLRGGRVWMAERVTQADQGNYTMKDDDGNVLSRSTLSVRGHSFNISRFTKESLNLPLFLPLHHAHLIFTPSRIPDESSLGPFDPKPPRGPVQLLREGHITDHDLRYRGIVSLSRNGSIHEVVIIRLTSRHDGLYEVRDADGNLVSSTYLHMIEKKGGTWRALFKSISVPSGMFVSLAGFILFMKRYPNCSLSQIITGIRTNRAAPSNPPRVNIQNYSQPHQHPPAYYSHPEHPATPRKWTPRASPAHSGYTPVLMDTVGDENQELQRLTARSSPRHNLTIEQEKPTEEEENISFSVPGASDCLHSCEDCVQFQIKKEGNEERWSKSNNLFSTLPLDTDTSESCSVYTSNKLDFL</sequence>
<reference evidence="3" key="1">
    <citation type="submission" date="2016-05" db="EMBL/GenBank/DDBJ databases">
        <authorList>
            <person name="Lavstsen T."/>
            <person name="Jespersen J.S."/>
        </authorList>
    </citation>
    <scope>NUCLEOTIDE SEQUENCE</scope>
    <source>
        <tissue evidence="3">Brain</tissue>
    </source>
</reference>
<evidence type="ECO:0000256" key="2">
    <source>
        <dbReference type="SAM" id="SignalP"/>
    </source>
</evidence>
<name>A0A1A7Y412_9TELE</name>
<feature type="region of interest" description="Disordered" evidence="1">
    <location>
        <begin position="438"/>
        <end position="457"/>
    </location>
</feature>
<evidence type="ECO:0000256" key="1">
    <source>
        <dbReference type="SAM" id="MobiDB-lite"/>
    </source>
</evidence>
<dbReference type="AlphaFoldDB" id="A0A1A7Y412"/>
<feature type="signal peptide" evidence="2">
    <location>
        <begin position="1"/>
        <end position="27"/>
    </location>
</feature>
<gene>
    <name evidence="3" type="primary">OLA.10848</name>
</gene>
<feature type="chain" id="PRO_5008363666" evidence="2">
    <location>
        <begin position="28"/>
        <end position="566"/>
    </location>
</feature>
<reference evidence="3" key="2">
    <citation type="submission" date="2016-06" db="EMBL/GenBank/DDBJ databases">
        <title>The genome of a short-lived fish provides insights into sex chromosome evolution and the genetic control of aging.</title>
        <authorList>
            <person name="Reichwald K."/>
            <person name="Felder M."/>
            <person name="Petzold A."/>
            <person name="Koch P."/>
            <person name="Groth M."/>
            <person name="Platzer M."/>
        </authorList>
    </citation>
    <scope>NUCLEOTIDE SEQUENCE</scope>
    <source>
        <tissue evidence="3">Brain</tissue>
    </source>
</reference>
<organism evidence="3">
    <name type="scientific">Iconisemion striatum</name>
    <dbReference type="NCBI Taxonomy" id="60296"/>
    <lineage>
        <taxon>Eukaryota</taxon>
        <taxon>Metazoa</taxon>
        <taxon>Chordata</taxon>
        <taxon>Craniata</taxon>
        <taxon>Vertebrata</taxon>
        <taxon>Euteleostomi</taxon>
        <taxon>Actinopterygii</taxon>
        <taxon>Neopterygii</taxon>
        <taxon>Teleostei</taxon>
        <taxon>Neoteleostei</taxon>
        <taxon>Acanthomorphata</taxon>
        <taxon>Ovalentaria</taxon>
        <taxon>Atherinomorphae</taxon>
        <taxon>Cyprinodontiformes</taxon>
        <taxon>Nothobranchiidae</taxon>
        <taxon>Iconisemion</taxon>
    </lineage>
</organism>
<evidence type="ECO:0000313" key="3">
    <source>
        <dbReference type="EMBL" id="SBP24834.1"/>
    </source>
</evidence>
<accession>A0A1A7Y412</accession>
<protein>
    <submittedName>
        <fullName evidence="3">Uncharacterized protein</fullName>
    </submittedName>
</protein>
<feature type="region of interest" description="Disordered" evidence="1">
    <location>
        <begin position="484"/>
        <end position="503"/>
    </location>
</feature>
<keyword evidence="2" id="KW-0732">Signal</keyword>